<keyword evidence="2" id="KW-1185">Reference proteome</keyword>
<dbReference type="GO" id="GO:0032259">
    <property type="term" value="P:methylation"/>
    <property type="evidence" value="ECO:0007669"/>
    <property type="project" value="UniProtKB-KW"/>
</dbReference>
<keyword evidence="1" id="KW-0969">Cilium</keyword>
<reference evidence="1 2" key="1">
    <citation type="submission" date="2024-03" db="EMBL/GenBank/DDBJ databases">
        <title>Human intestinal bacterial collection.</title>
        <authorList>
            <person name="Pauvert C."/>
            <person name="Hitch T.C.A."/>
            <person name="Clavel T."/>
        </authorList>
    </citation>
    <scope>NUCLEOTIDE SEQUENCE [LARGE SCALE GENOMIC DNA]</scope>
    <source>
        <strain evidence="1 2">CLA-AA-H78B</strain>
    </source>
</reference>
<dbReference type="EC" id="2.1.1.-" evidence="1"/>
<dbReference type="RefSeq" id="WP_349143554.1">
    <property type="nucleotide sequence ID" value="NZ_JBBMFC010000002.1"/>
</dbReference>
<evidence type="ECO:0000313" key="2">
    <source>
        <dbReference type="Proteomes" id="UP001470288"/>
    </source>
</evidence>
<dbReference type="NCBIfam" id="NF038110">
    <property type="entry name" value="Lys_methyl_FliB"/>
    <property type="match status" value="1"/>
</dbReference>
<proteinExistence type="predicted"/>
<dbReference type="EMBL" id="JBBMFC010000002">
    <property type="protein sequence ID" value="MEQ2577491.1"/>
    <property type="molecule type" value="Genomic_DNA"/>
</dbReference>
<evidence type="ECO:0000313" key="1">
    <source>
        <dbReference type="EMBL" id="MEQ2577491.1"/>
    </source>
</evidence>
<protein>
    <submittedName>
        <fullName evidence="1">Flagellin lysine-N-methylase</fullName>
        <ecNumber evidence="1">2.1.1.-</ecNumber>
    </submittedName>
</protein>
<name>A0ABV1HX23_9FIRM</name>
<keyword evidence="1" id="KW-0489">Methyltransferase</keyword>
<keyword evidence="1" id="KW-0966">Cell projection</keyword>
<gene>
    <name evidence="1" type="primary">fliB</name>
    <name evidence="1" type="ORF">WMO62_01390</name>
</gene>
<dbReference type="Proteomes" id="UP001470288">
    <property type="component" value="Unassembled WGS sequence"/>
</dbReference>
<keyword evidence="1" id="KW-0808">Transferase</keyword>
<dbReference type="GO" id="GO:0008168">
    <property type="term" value="F:methyltransferase activity"/>
    <property type="evidence" value="ECO:0007669"/>
    <property type="project" value="UniProtKB-KW"/>
</dbReference>
<accession>A0ABV1HX23</accession>
<keyword evidence="1" id="KW-0282">Flagellum</keyword>
<comment type="caution">
    <text evidence="1">The sequence shown here is derived from an EMBL/GenBank/DDBJ whole genome shotgun (WGS) entry which is preliminary data.</text>
</comment>
<sequence length="391" mass="46691">MRYLKPHYYDKFVCTAADCPDTCCAGWQIMIDEDSLDRYGKEPGEFGKRLRNSIDWEEECFYQNNSRCAFLNDKNLCELYKELGPDALCDTCRMYPRHTEEYEGLRELSLSLSCPEAARIMLSCKDPVRFLEEETEEEDDFEEFDFMMFSQLEDTRDVLFSVIQDRKIPLTLRMAVSEQLAQSYQICMEEGQEFDIDELLRDCLRHQKEKTLQEFVTKCLSEKGVDAASFHQWEKQKEELQVLRRLERLRPTWDKVLGDADRWLYQGNEENYRQICEEFHRMYGALSDHKEEWENLGEQLLMFFVYTYFCGAVYDDMVCSKMELALFSVRWIQEFLITRWLENGKQLSMQDVEQISCWYAREIEHSDDNLNALEDWLFETYAPEGCVLEEE</sequence>
<organism evidence="1 2">
    <name type="scientific">Hominiventricola aquisgranensis</name>
    <dbReference type="NCBI Taxonomy" id="3133164"/>
    <lineage>
        <taxon>Bacteria</taxon>
        <taxon>Bacillati</taxon>
        <taxon>Bacillota</taxon>
        <taxon>Clostridia</taxon>
        <taxon>Lachnospirales</taxon>
        <taxon>Lachnospiraceae</taxon>
        <taxon>Hominiventricola</taxon>
    </lineage>
</organism>